<name>A0A3P4B1K8_9BURK</name>
<sequence length="165" mass="17129">MSTSTADRLRALGIALPPAPRARAARIRMTRRLGNLLYVSGQLASTGTALHVGRVGDTMTLEQAQHAARASALNVLAQAHESLPGGLDDILSVVNLRGFVAATPDFVQIADVVNGASDLIMEVFGEAGAHTRTAVGVASMPHGVVVEIEAMFEVSPPPTRCAGPL</sequence>
<keyword evidence="2" id="KW-1185">Reference proteome</keyword>
<evidence type="ECO:0000313" key="2">
    <source>
        <dbReference type="Proteomes" id="UP000277294"/>
    </source>
</evidence>
<organism evidence="1 2">
    <name type="scientific">Pigmentiphaga humi</name>
    <dbReference type="NCBI Taxonomy" id="2478468"/>
    <lineage>
        <taxon>Bacteria</taxon>
        <taxon>Pseudomonadati</taxon>
        <taxon>Pseudomonadota</taxon>
        <taxon>Betaproteobacteria</taxon>
        <taxon>Burkholderiales</taxon>
        <taxon>Alcaligenaceae</taxon>
        <taxon>Pigmentiphaga</taxon>
    </lineage>
</organism>
<dbReference type="PANTHER" id="PTHR43760">
    <property type="entry name" value="ENDORIBONUCLEASE-RELATED"/>
    <property type="match status" value="1"/>
</dbReference>
<proteinExistence type="predicted"/>
<gene>
    <name evidence="1" type="ORF">PIGHUM_01591</name>
</gene>
<dbReference type="AlphaFoldDB" id="A0A3P4B1K8"/>
<dbReference type="PANTHER" id="PTHR43760:SF1">
    <property type="entry name" value="ENDORIBONUCLEASE L-PSP_CHORISMATE MUTASE-LIKE DOMAIN-CONTAINING PROTEIN"/>
    <property type="match status" value="1"/>
</dbReference>
<dbReference type="Gene3D" id="3.30.1330.40">
    <property type="entry name" value="RutC-like"/>
    <property type="match status" value="1"/>
</dbReference>
<dbReference type="SUPFAM" id="SSF55298">
    <property type="entry name" value="YjgF-like"/>
    <property type="match status" value="1"/>
</dbReference>
<dbReference type="RefSeq" id="WP_124078964.1">
    <property type="nucleotide sequence ID" value="NZ_UWPJ01000014.1"/>
</dbReference>
<reference evidence="1 2" key="1">
    <citation type="submission" date="2018-10" db="EMBL/GenBank/DDBJ databases">
        <authorList>
            <person name="Criscuolo A."/>
        </authorList>
    </citation>
    <scope>NUCLEOTIDE SEQUENCE [LARGE SCALE GENOMIC DNA]</scope>
    <source>
        <strain evidence="1">DnA1</strain>
    </source>
</reference>
<dbReference type="OrthoDB" id="8587942at2"/>
<protein>
    <submittedName>
        <fullName evidence="1">Endoribonuclease L-PSP</fullName>
    </submittedName>
</protein>
<accession>A0A3P4B1K8</accession>
<dbReference type="EMBL" id="UWPJ01000014">
    <property type="protein sequence ID" value="VCU69528.1"/>
    <property type="molecule type" value="Genomic_DNA"/>
</dbReference>
<dbReference type="InterPro" id="IPR013813">
    <property type="entry name" value="Endoribo_LPSP/chorism_mut-like"/>
</dbReference>
<evidence type="ECO:0000313" key="1">
    <source>
        <dbReference type="EMBL" id="VCU69528.1"/>
    </source>
</evidence>
<dbReference type="CDD" id="cd02199">
    <property type="entry name" value="YjgF_YER057c_UK114_like_1"/>
    <property type="match status" value="1"/>
</dbReference>
<dbReference type="Pfam" id="PF01042">
    <property type="entry name" value="Ribonuc_L-PSP"/>
    <property type="match status" value="1"/>
</dbReference>
<dbReference type="InterPro" id="IPR035959">
    <property type="entry name" value="RutC-like_sf"/>
</dbReference>
<dbReference type="InterPro" id="IPR006175">
    <property type="entry name" value="YjgF/YER057c/UK114"/>
</dbReference>
<dbReference type="Proteomes" id="UP000277294">
    <property type="component" value="Unassembled WGS sequence"/>
</dbReference>